<evidence type="ECO:0000313" key="3">
    <source>
        <dbReference type="Proteomes" id="UP001177670"/>
    </source>
</evidence>
<feature type="compositionally biased region" description="Basic and acidic residues" evidence="1">
    <location>
        <begin position="124"/>
        <end position="136"/>
    </location>
</feature>
<proteinExistence type="predicted"/>
<gene>
    <name evidence="2" type="ORF">K0M31_013736</name>
</gene>
<keyword evidence="3" id="KW-1185">Reference proteome</keyword>
<comment type="caution">
    <text evidence="2">The sequence shown here is derived from an EMBL/GenBank/DDBJ whole genome shotgun (WGS) entry which is preliminary data.</text>
</comment>
<feature type="region of interest" description="Disordered" evidence="1">
    <location>
        <begin position="1"/>
        <end position="25"/>
    </location>
</feature>
<protein>
    <submittedName>
        <fullName evidence="2">Uncharacterized protein</fullName>
    </submittedName>
</protein>
<reference evidence="2" key="1">
    <citation type="submission" date="2021-10" db="EMBL/GenBank/DDBJ databases">
        <title>Melipona bicolor Genome sequencing and assembly.</title>
        <authorList>
            <person name="Araujo N.S."/>
            <person name="Arias M.C."/>
        </authorList>
    </citation>
    <scope>NUCLEOTIDE SEQUENCE</scope>
    <source>
        <strain evidence="2">USP_2M_L1-L4_2017</strain>
        <tissue evidence="2">Whole body</tissue>
    </source>
</reference>
<feature type="region of interest" description="Disordered" evidence="1">
    <location>
        <begin position="116"/>
        <end position="136"/>
    </location>
</feature>
<accession>A0AA40FH61</accession>
<name>A0AA40FH61_9HYME</name>
<evidence type="ECO:0000313" key="2">
    <source>
        <dbReference type="EMBL" id="KAK1118966.1"/>
    </source>
</evidence>
<feature type="compositionally biased region" description="Low complexity" evidence="1">
    <location>
        <begin position="10"/>
        <end position="19"/>
    </location>
</feature>
<sequence>MDNVHPEAHVASVSAGVAAPGPPRETHRGLAAAVVEKLDVRAAKMPVGHAVEHIVEAGFREGEPGEIVEDAGAYRSEGVQADGDAERQPEYHEHHAAVHVRLGQLVVPGEGDRRLVGAPGGVPDADHQLHVEEGGR</sequence>
<organism evidence="2 3">
    <name type="scientific">Melipona bicolor</name>
    <dbReference type="NCBI Taxonomy" id="60889"/>
    <lineage>
        <taxon>Eukaryota</taxon>
        <taxon>Metazoa</taxon>
        <taxon>Ecdysozoa</taxon>
        <taxon>Arthropoda</taxon>
        <taxon>Hexapoda</taxon>
        <taxon>Insecta</taxon>
        <taxon>Pterygota</taxon>
        <taxon>Neoptera</taxon>
        <taxon>Endopterygota</taxon>
        <taxon>Hymenoptera</taxon>
        <taxon>Apocrita</taxon>
        <taxon>Aculeata</taxon>
        <taxon>Apoidea</taxon>
        <taxon>Anthophila</taxon>
        <taxon>Apidae</taxon>
        <taxon>Melipona</taxon>
    </lineage>
</organism>
<dbReference type="Proteomes" id="UP001177670">
    <property type="component" value="Unassembled WGS sequence"/>
</dbReference>
<dbReference type="AlphaFoldDB" id="A0AA40FH61"/>
<evidence type="ECO:0000256" key="1">
    <source>
        <dbReference type="SAM" id="MobiDB-lite"/>
    </source>
</evidence>
<dbReference type="EMBL" id="JAHYIQ010000039">
    <property type="protein sequence ID" value="KAK1118966.1"/>
    <property type="molecule type" value="Genomic_DNA"/>
</dbReference>